<evidence type="ECO:0000313" key="1">
    <source>
        <dbReference type="EMBL" id="KAA6362323.1"/>
    </source>
</evidence>
<protein>
    <submittedName>
        <fullName evidence="1">Uncharacterized protein</fullName>
    </submittedName>
</protein>
<dbReference type="Proteomes" id="UP000324800">
    <property type="component" value="Unassembled WGS sequence"/>
</dbReference>
<gene>
    <name evidence="1" type="ORF">EZS28_042150</name>
</gene>
<name>A0A5J4TWM7_9EUKA</name>
<proteinExistence type="predicted"/>
<dbReference type="EMBL" id="SNRW01024355">
    <property type="protein sequence ID" value="KAA6362323.1"/>
    <property type="molecule type" value="Genomic_DNA"/>
</dbReference>
<dbReference type="AlphaFoldDB" id="A0A5J4TWM7"/>
<comment type="caution">
    <text evidence="1">The sequence shown here is derived from an EMBL/GenBank/DDBJ whole genome shotgun (WGS) entry which is preliminary data.</text>
</comment>
<organism evidence="1 2">
    <name type="scientific">Streblomastix strix</name>
    <dbReference type="NCBI Taxonomy" id="222440"/>
    <lineage>
        <taxon>Eukaryota</taxon>
        <taxon>Metamonada</taxon>
        <taxon>Preaxostyla</taxon>
        <taxon>Oxymonadida</taxon>
        <taxon>Streblomastigidae</taxon>
        <taxon>Streblomastix</taxon>
    </lineage>
</organism>
<evidence type="ECO:0000313" key="2">
    <source>
        <dbReference type="Proteomes" id="UP000324800"/>
    </source>
</evidence>
<reference evidence="1 2" key="1">
    <citation type="submission" date="2019-03" db="EMBL/GenBank/DDBJ databases">
        <title>Single cell metagenomics reveals metabolic interactions within the superorganism composed of flagellate Streblomastix strix and complex community of Bacteroidetes bacteria on its surface.</title>
        <authorList>
            <person name="Treitli S.C."/>
            <person name="Kolisko M."/>
            <person name="Husnik F."/>
            <person name="Keeling P."/>
            <person name="Hampl V."/>
        </authorList>
    </citation>
    <scope>NUCLEOTIDE SEQUENCE [LARGE SCALE GENOMIC DNA]</scope>
    <source>
        <strain evidence="1">ST1C</strain>
    </source>
</reference>
<accession>A0A5J4TWM7</accession>
<sequence length="297" mass="34431">MPDTKTNRYRSQNKVAEGIRLIIQHYNLSGNSAKCRDVQNFLADFKGFDLAADGKKIAKRMNISICVYAYKEDEAAHILFISDPEALTGCRYCPICKLHGIKIKDKNCHLARDFERHVEKCKLNKGKQVLLSSSQIPFAPHIYGNQTYMYLLANEMLDKFKPTQYYITYDFETVERNINKYFGKKKDEKNEAGQQISNSFQNSILEPLRVATSIKSKSGIRTIYYDLRQENFIEQWLEEVFKAAEQIKQDNMCCDSIDDEGRHQDSEIPYEIPVPVVDWHIVQGGYLGDFSHIKRVE</sequence>
<feature type="non-terminal residue" evidence="1">
    <location>
        <position position="297"/>
    </location>
</feature>